<accession>A0ABU8AKC0</accession>
<proteinExistence type="predicted"/>
<dbReference type="GeneID" id="96271772"/>
<sequence>MTGSIGRFCSVERGGAILFVAIPQGAFPGRRGGALREQAVTIRRISSAEHGTIGVACPLSW</sequence>
<protein>
    <submittedName>
        <fullName evidence="1">Uncharacterized protein</fullName>
    </submittedName>
</protein>
<dbReference type="EMBL" id="JARULZ010000001">
    <property type="protein sequence ID" value="MEH0634132.1"/>
    <property type="molecule type" value="Genomic_DNA"/>
</dbReference>
<keyword evidence="2" id="KW-1185">Reference proteome</keyword>
<comment type="caution">
    <text evidence="1">The sequence shown here is derived from an EMBL/GenBank/DDBJ whole genome shotgun (WGS) entry which is preliminary data.</text>
</comment>
<evidence type="ECO:0000313" key="2">
    <source>
        <dbReference type="Proteomes" id="UP001310290"/>
    </source>
</evidence>
<dbReference type="Proteomes" id="UP001310290">
    <property type="component" value="Unassembled WGS sequence"/>
</dbReference>
<reference evidence="1" key="1">
    <citation type="submission" date="2023-04" db="EMBL/GenBank/DDBJ databases">
        <title>Genomic diversity of scab-causing Streptomyces spp. in the province of Quebec, Canada.</title>
        <authorList>
            <person name="Biessy A."/>
            <person name="Cadieux M."/>
            <person name="Ciotola M."/>
            <person name="Filion M."/>
        </authorList>
    </citation>
    <scope>NUCLEOTIDE SEQUENCE</scope>
    <source>
        <strain evidence="1">B21-115</strain>
    </source>
</reference>
<organism evidence="1 2">
    <name type="scientific">Streptomyces bottropensis</name>
    <dbReference type="NCBI Taxonomy" id="42235"/>
    <lineage>
        <taxon>Bacteria</taxon>
        <taxon>Bacillati</taxon>
        <taxon>Actinomycetota</taxon>
        <taxon>Actinomycetes</taxon>
        <taxon>Kitasatosporales</taxon>
        <taxon>Streptomycetaceae</taxon>
        <taxon>Streptomyces</taxon>
    </lineage>
</organism>
<name>A0ABU8AKC0_9ACTN</name>
<dbReference type="RefSeq" id="WP_158690997.1">
    <property type="nucleotide sequence ID" value="NZ_JARULZ010000001.1"/>
</dbReference>
<evidence type="ECO:0000313" key="1">
    <source>
        <dbReference type="EMBL" id="MEH0634132.1"/>
    </source>
</evidence>
<gene>
    <name evidence="1" type="ORF">QBA35_12275</name>
</gene>